<keyword evidence="2" id="KW-1185">Reference proteome</keyword>
<evidence type="ECO:0000313" key="1">
    <source>
        <dbReference type="EMBL" id="MBW0550066.1"/>
    </source>
</evidence>
<organism evidence="1 2">
    <name type="scientific">Austropuccinia psidii MF-1</name>
    <dbReference type="NCBI Taxonomy" id="1389203"/>
    <lineage>
        <taxon>Eukaryota</taxon>
        <taxon>Fungi</taxon>
        <taxon>Dikarya</taxon>
        <taxon>Basidiomycota</taxon>
        <taxon>Pucciniomycotina</taxon>
        <taxon>Pucciniomycetes</taxon>
        <taxon>Pucciniales</taxon>
        <taxon>Sphaerophragmiaceae</taxon>
        <taxon>Austropuccinia</taxon>
    </lineage>
</organism>
<evidence type="ECO:0000313" key="2">
    <source>
        <dbReference type="Proteomes" id="UP000765509"/>
    </source>
</evidence>
<reference evidence="1" key="1">
    <citation type="submission" date="2021-03" db="EMBL/GenBank/DDBJ databases">
        <title>Draft genome sequence of rust myrtle Austropuccinia psidii MF-1, a brazilian biotype.</title>
        <authorList>
            <person name="Quecine M.C."/>
            <person name="Pachon D.M.R."/>
            <person name="Bonatelli M.L."/>
            <person name="Correr F.H."/>
            <person name="Franceschini L.M."/>
            <person name="Leite T.F."/>
            <person name="Margarido G.R.A."/>
            <person name="Almeida C.A."/>
            <person name="Ferrarezi J.A."/>
            <person name="Labate C.A."/>
        </authorList>
    </citation>
    <scope>NUCLEOTIDE SEQUENCE</scope>
    <source>
        <strain evidence="1">MF-1</strain>
    </source>
</reference>
<comment type="caution">
    <text evidence="1">The sequence shown here is derived from an EMBL/GenBank/DDBJ whole genome shotgun (WGS) entry which is preliminary data.</text>
</comment>
<name>A0A9Q3IU89_9BASI</name>
<sequence length="107" mass="12244">MAHHFIQNPTHCYVTSLFFSMINANQSHNSKNELPSLLELHFPLSSPISLDPAPHSTQKHPLEIFMDTHHDSSGDDDDSQDYYDVNLDITNDLDHYMPPKSTIRTPK</sequence>
<proteinExistence type="predicted"/>
<protein>
    <submittedName>
        <fullName evidence="1">Uncharacterized protein</fullName>
    </submittedName>
</protein>
<dbReference type="EMBL" id="AVOT02055543">
    <property type="protein sequence ID" value="MBW0550066.1"/>
    <property type="molecule type" value="Genomic_DNA"/>
</dbReference>
<dbReference type="Proteomes" id="UP000765509">
    <property type="component" value="Unassembled WGS sequence"/>
</dbReference>
<dbReference type="AlphaFoldDB" id="A0A9Q3IU89"/>
<accession>A0A9Q3IU89</accession>
<gene>
    <name evidence="1" type="ORF">O181_089781</name>
</gene>